<evidence type="ECO:0000313" key="2">
    <source>
        <dbReference type="EMBL" id="CDQ23223.1"/>
    </source>
</evidence>
<dbReference type="Gene3D" id="3.50.50.60">
    <property type="entry name" value="FAD/NAD(P)-binding domain"/>
    <property type="match status" value="1"/>
</dbReference>
<reference evidence="2 3" key="2">
    <citation type="submission" date="2014-05" db="EMBL/GenBank/DDBJ databases">
        <title>Draft genome sequence of Halobacillus karajensis HK-03.</title>
        <authorList>
            <person name="Khelaifia S."/>
            <person name="Croce O."/>
            <person name="Lagier J.C."/>
            <person name="Raoult D."/>
        </authorList>
    </citation>
    <scope>NUCLEOTIDE SEQUENCE [LARGE SCALE GENOMIC DNA]</scope>
    <source>
        <strain evidence="2 3">HD-03</strain>
    </source>
</reference>
<accession>A0A024P491</accession>
<organism evidence="2 3">
    <name type="scientific">Halobacillus karajensis</name>
    <dbReference type="NCBI Taxonomy" id="195088"/>
    <lineage>
        <taxon>Bacteria</taxon>
        <taxon>Bacillati</taxon>
        <taxon>Bacillota</taxon>
        <taxon>Bacilli</taxon>
        <taxon>Bacillales</taxon>
        <taxon>Bacillaceae</taxon>
        <taxon>Halobacillus</taxon>
    </lineage>
</organism>
<sequence>MDHYEITIVGAGLAGITAARRLIKQGRKNILLTDKGESVGGRLATRRIAGGCADHGAQFFTVRTDELEEEVQEWLKCGWIKRWFGDHYPRYTAVQGMSGFAKHLASDIRTSLHTKVVKIIENEGGYRIYSEDGAEWQSDKVLLTMPAPQIVELIKKSPLDVVEEEWKQIKDIYFEPTYVGIFQFKEQTKLPEDGHVDKGLAEGVERLVDHQKKGISSDVVVSVYMEAEWSRKHYGEDYVMSLIKEKLADYFDWNQALSEQLKRWRYAQARRVKRQPFIDLSGDGRLVVAGDAFLRLNDEAGRTRFESAYLSGKDAAAYLSW</sequence>
<dbReference type="RefSeq" id="WP_035506871.1">
    <property type="nucleotide sequence ID" value="NZ_CCDH010000001.1"/>
</dbReference>
<dbReference type="SUPFAM" id="SSF51905">
    <property type="entry name" value="FAD/NAD(P)-binding domain"/>
    <property type="match status" value="1"/>
</dbReference>
<dbReference type="Pfam" id="PF01593">
    <property type="entry name" value="Amino_oxidase"/>
    <property type="match status" value="1"/>
</dbReference>
<feature type="domain" description="Amine oxidase" evidence="1">
    <location>
        <begin position="92"/>
        <end position="318"/>
    </location>
</feature>
<reference evidence="3" key="1">
    <citation type="submission" date="2014-03" db="EMBL/GenBank/DDBJ databases">
        <authorList>
            <person name="Urmite Genomes U."/>
        </authorList>
    </citation>
    <scope>NUCLEOTIDE SEQUENCE [LARGE SCALE GENOMIC DNA]</scope>
    <source>
        <strain evidence="3">HD-03</strain>
    </source>
</reference>
<protein>
    <submittedName>
        <fullName evidence="2">Protoporphyrinogen oxidase</fullName>
    </submittedName>
</protein>
<dbReference type="InterPro" id="IPR002937">
    <property type="entry name" value="Amino_oxidase"/>
</dbReference>
<evidence type="ECO:0000313" key="3">
    <source>
        <dbReference type="Proteomes" id="UP000028868"/>
    </source>
</evidence>
<dbReference type="PRINTS" id="PR00420">
    <property type="entry name" value="RNGMNOXGNASE"/>
</dbReference>
<dbReference type="Pfam" id="PF13450">
    <property type="entry name" value="NAD_binding_8"/>
    <property type="match status" value="1"/>
</dbReference>
<evidence type="ECO:0000259" key="1">
    <source>
        <dbReference type="Pfam" id="PF01593"/>
    </source>
</evidence>
<gene>
    <name evidence="2" type="ORF">BN983_01445</name>
</gene>
<dbReference type="Proteomes" id="UP000028868">
    <property type="component" value="Unassembled WGS sequence"/>
</dbReference>
<name>A0A024P491_9BACI</name>
<dbReference type="InterPro" id="IPR036188">
    <property type="entry name" value="FAD/NAD-bd_sf"/>
</dbReference>
<dbReference type="GO" id="GO:0016491">
    <property type="term" value="F:oxidoreductase activity"/>
    <property type="evidence" value="ECO:0007669"/>
    <property type="project" value="InterPro"/>
</dbReference>
<dbReference type="AlphaFoldDB" id="A0A024P491"/>
<dbReference type="PANTHER" id="PTHR16128:SF5">
    <property type="entry name" value="FAD_NAD(P)-BINDING OXIDOREDUCTASE FAMILY PROTEIN"/>
    <property type="match status" value="1"/>
</dbReference>
<proteinExistence type="predicted"/>
<dbReference type="PANTHER" id="PTHR16128">
    <property type="entry name" value="FAD/NAD(P)-BINDING OXIDOREDUCTASE FAMILY PROTEIN"/>
    <property type="match status" value="1"/>
</dbReference>
<comment type="caution">
    <text evidence="2">The sequence shown here is derived from an EMBL/GenBank/DDBJ whole genome shotgun (WGS) entry which is preliminary data.</text>
</comment>
<dbReference type="EMBL" id="CCDI010000001">
    <property type="protein sequence ID" value="CDQ23223.1"/>
    <property type="molecule type" value="Genomic_DNA"/>
</dbReference>
<dbReference type="Gene3D" id="3.90.660.10">
    <property type="match status" value="1"/>
</dbReference>
<keyword evidence="3" id="KW-1185">Reference proteome</keyword>